<evidence type="ECO:0000256" key="10">
    <source>
        <dbReference type="ARBA" id="ARBA00023136"/>
    </source>
</evidence>
<comment type="catalytic activity">
    <reaction evidence="1">
        <text>ATP + protein L-histidine = ADP + protein N-phospho-L-histidine.</text>
        <dbReference type="EC" id="2.7.13.3"/>
    </reaction>
</comment>
<feature type="domain" description="Histidine kinase" evidence="13">
    <location>
        <begin position="241"/>
        <end position="472"/>
    </location>
</feature>
<keyword evidence="5" id="KW-0808">Transferase</keyword>
<dbReference type="PROSITE" id="PS50109">
    <property type="entry name" value="HIS_KIN"/>
    <property type="match status" value="1"/>
</dbReference>
<comment type="subcellular location">
    <subcellularLocation>
        <location evidence="2">Cell membrane</location>
    </subcellularLocation>
</comment>
<evidence type="ECO:0000256" key="3">
    <source>
        <dbReference type="ARBA" id="ARBA00012438"/>
    </source>
</evidence>
<dbReference type="AlphaFoldDB" id="A0A7G9R9X1"/>
<evidence type="ECO:0000256" key="8">
    <source>
        <dbReference type="ARBA" id="ARBA00022989"/>
    </source>
</evidence>
<dbReference type="Gene3D" id="1.10.287.130">
    <property type="match status" value="1"/>
</dbReference>
<evidence type="ECO:0000256" key="6">
    <source>
        <dbReference type="ARBA" id="ARBA00022692"/>
    </source>
</evidence>
<evidence type="ECO:0000259" key="13">
    <source>
        <dbReference type="PROSITE" id="PS50109"/>
    </source>
</evidence>
<dbReference type="CDD" id="cd00082">
    <property type="entry name" value="HisKA"/>
    <property type="match status" value="1"/>
</dbReference>
<evidence type="ECO:0000313" key="16">
    <source>
        <dbReference type="Proteomes" id="UP000515947"/>
    </source>
</evidence>
<organism evidence="15 16">
    <name type="scientific">Nocardioides mesophilus</name>
    <dbReference type="NCBI Taxonomy" id="433659"/>
    <lineage>
        <taxon>Bacteria</taxon>
        <taxon>Bacillati</taxon>
        <taxon>Actinomycetota</taxon>
        <taxon>Actinomycetes</taxon>
        <taxon>Propionibacteriales</taxon>
        <taxon>Nocardioidaceae</taxon>
        <taxon>Nocardioides</taxon>
    </lineage>
</organism>
<dbReference type="InterPro" id="IPR003661">
    <property type="entry name" value="HisK_dim/P_dom"/>
</dbReference>
<dbReference type="PANTHER" id="PTHR45436:SF5">
    <property type="entry name" value="SENSOR HISTIDINE KINASE TRCS"/>
    <property type="match status" value="1"/>
</dbReference>
<evidence type="ECO:0000256" key="2">
    <source>
        <dbReference type="ARBA" id="ARBA00004236"/>
    </source>
</evidence>
<evidence type="ECO:0000256" key="9">
    <source>
        <dbReference type="ARBA" id="ARBA00023012"/>
    </source>
</evidence>
<keyword evidence="9" id="KW-0902">Two-component regulatory system</keyword>
<dbReference type="Pfam" id="PF00672">
    <property type="entry name" value="HAMP"/>
    <property type="match status" value="1"/>
</dbReference>
<dbReference type="GO" id="GO:0005886">
    <property type="term" value="C:plasma membrane"/>
    <property type="evidence" value="ECO:0007669"/>
    <property type="project" value="UniProtKB-SubCell"/>
</dbReference>
<protein>
    <recommendedName>
        <fullName evidence="3">histidine kinase</fullName>
        <ecNumber evidence="3">2.7.13.3</ecNumber>
    </recommendedName>
</protein>
<reference evidence="15 16" key="1">
    <citation type="submission" date="2020-08" db="EMBL/GenBank/DDBJ databases">
        <title>Genome sequence of Nocardioides mesophilus KACC 16243T.</title>
        <authorList>
            <person name="Hyun D.-W."/>
            <person name="Bae J.-W."/>
        </authorList>
    </citation>
    <scope>NUCLEOTIDE SEQUENCE [LARGE SCALE GENOMIC DNA]</scope>
    <source>
        <strain evidence="15 16">KACC 16243</strain>
    </source>
</reference>
<evidence type="ECO:0000313" key="15">
    <source>
        <dbReference type="EMBL" id="QNN52396.1"/>
    </source>
</evidence>
<gene>
    <name evidence="15" type="ORF">H9L09_18250</name>
</gene>
<keyword evidence="4" id="KW-0597">Phosphoprotein</keyword>
<dbReference type="EC" id="2.7.13.3" evidence="3"/>
<dbReference type="EMBL" id="CP060713">
    <property type="protein sequence ID" value="QNN52396.1"/>
    <property type="molecule type" value="Genomic_DNA"/>
</dbReference>
<dbReference type="InterPro" id="IPR036097">
    <property type="entry name" value="HisK_dim/P_sf"/>
</dbReference>
<dbReference type="InterPro" id="IPR003660">
    <property type="entry name" value="HAMP_dom"/>
</dbReference>
<dbReference type="Gene3D" id="3.30.565.10">
    <property type="entry name" value="Histidine kinase-like ATPase, C-terminal domain"/>
    <property type="match status" value="1"/>
</dbReference>
<dbReference type="SMART" id="SM00387">
    <property type="entry name" value="HATPase_c"/>
    <property type="match status" value="1"/>
</dbReference>
<dbReference type="Pfam" id="PF00512">
    <property type="entry name" value="HisKA"/>
    <property type="match status" value="1"/>
</dbReference>
<dbReference type="PROSITE" id="PS50885">
    <property type="entry name" value="HAMP"/>
    <property type="match status" value="1"/>
</dbReference>
<feature type="domain" description="HAMP" evidence="14">
    <location>
        <begin position="180"/>
        <end position="233"/>
    </location>
</feature>
<evidence type="ECO:0000256" key="12">
    <source>
        <dbReference type="SAM" id="Phobius"/>
    </source>
</evidence>
<dbReference type="CDD" id="cd00075">
    <property type="entry name" value="HATPase"/>
    <property type="match status" value="1"/>
</dbReference>
<evidence type="ECO:0000256" key="5">
    <source>
        <dbReference type="ARBA" id="ARBA00022679"/>
    </source>
</evidence>
<dbReference type="SUPFAM" id="SSF55874">
    <property type="entry name" value="ATPase domain of HSP90 chaperone/DNA topoisomerase II/histidine kinase"/>
    <property type="match status" value="1"/>
</dbReference>
<dbReference type="InterPro" id="IPR003594">
    <property type="entry name" value="HATPase_dom"/>
</dbReference>
<feature type="transmembrane region" description="Helical" evidence="12">
    <location>
        <begin position="12"/>
        <end position="34"/>
    </location>
</feature>
<evidence type="ECO:0000259" key="14">
    <source>
        <dbReference type="PROSITE" id="PS50885"/>
    </source>
</evidence>
<dbReference type="InterPro" id="IPR005467">
    <property type="entry name" value="His_kinase_dom"/>
</dbReference>
<evidence type="ECO:0000256" key="4">
    <source>
        <dbReference type="ARBA" id="ARBA00022553"/>
    </source>
</evidence>
<dbReference type="InterPro" id="IPR050428">
    <property type="entry name" value="TCS_sensor_his_kinase"/>
</dbReference>
<dbReference type="SUPFAM" id="SSF47384">
    <property type="entry name" value="Homodimeric domain of signal transducing histidine kinase"/>
    <property type="match status" value="1"/>
</dbReference>
<dbReference type="Pfam" id="PF02518">
    <property type="entry name" value="HATPase_c"/>
    <property type="match status" value="1"/>
</dbReference>
<evidence type="ECO:0000256" key="7">
    <source>
        <dbReference type="ARBA" id="ARBA00022777"/>
    </source>
</evidence>
<evidence type="ECO:0000256" key="11">
    <source>
        <dbReference type="SAM" id="MobiDB-lite"/>
    </source>
</evidence>
<dbReference type="SMART" id="SM00304">
    <property type="entry name" value="HAMP"/>
    <property type="match status" value="1"/>
</dbReference>
<feature type="region of interest" description="Disordered" evidence="11">
    <location>
        <begin position="410"/>
        <end position="433"/>
    </location>
</feature>
<evidence type="ECO:0000256" key="1">
    <source>
        <dbReference type="ARBA" id="ARBA00000085"/>
    </source>
</evidence>
<dbReference type="KEGG" id="nmes:H9L09_18250"/>
<keyword evidence="7 15" id="KW-0418">Kinase</keyword>
<keyword evidence="8 12" id="KW-1133">Transmembrane helix</keyword>
<accession>A0A7G9R9X1</accession>
<name>A0A7G9R9X1_9ACTN</name>
<dbReference type="InterPro" id="IPR004358">
    <property type="entry name" value="Sig_transdc_His_kin-like_C"/>
</dbReference>
<dbReference type="InterPro" id="IPR036890">
    <property type="entry name" value="HATPase_C_sf"/>
</dbReference>
<keyword evidence="10 12" id="KW-0472">Membrane</keyword>
<dbReference type="GO" id="GO:0000155">
    <property type="term" value="F:phosphorelay sensor kinase activity"/>
    <property type="evidence" value="ECO:0007669"/>
    <property type="project" value="InterPro"/>
</dbReference>
<keyword evidence="6 12" id="KW-0812">Transmembrane</keyword>
<keyword evidence="16" id="KW-1185">Reference proteome</keyword>
<dbReference type="RefSeq" id="WP_187578238.1">
    <property type="nucleotide sequence ID" value="NZ_CP060713.1"/>
</dbReference>
<sequence length="473" mass="49962">MRWPVSVRGRITVLATLVVAVALTAAAWGLLAVLGHSLRNDRDTLARARAETLAQQAAAGRLPRRITNVGEDGMAQVVAADGTVLAASSGLAGAGPVSRTPPASAGPELRVMHGVPDDSDVEDYRVWVLRASTAQGPVTVYIGASPESVREPVTTLRRSLLLGIPLLLVLVAFGARAVVGRALRPVEDLRREVTEISEHAAGNRLAVPATDDEVSRLAVTMNAMLARLEAALSRQRELVGDASHELQTPLTALRAQLEVALAHPDDAAWPTLAPDLLLDVEAMERLVRDLLWLARDDAGPQSVDHRLVDLDAVVLEEASRAAREGRRAGVAVDTSAVSAAPLRGSADELGRLVRNLLDNALAHASTTIRLSLHCDERTAYLEVRDDGPGIPADQRERVFERFARVDPGRARLASGGGVDGTDPSGRSDRAGRAGTGLGLAIARSIARRHGGDIRVLDTSAGARLAVELPVATS</sequence>
<dbReference type="PANTHER" id="PTHR45436">
    <property type="entry name" value="SENSOR HISTIDINE KINASE YKOH"/>
    <property type="match status" value="1"/>
</dbReference>
<dbReference type="Proteomes" id="UP000515947">
    <property type="component" value="Chromosome"/>
</dbReference>
<dbReference type="SMART" id="SM00388">
    <property type="entry name" value="HisKA"/>
    <property type="match status" value="1"/>
</dbReference>
<proteinExistence type="predicted"/>
<dbReference type="PRINTS" id="PR00344">
    <property type="entry name" value="BCTRLSENSOR"/>
</dbReference>